<dbReference type="OrthoDB" id="2923771at2759"/>
<keyword evidence="4" id="KW-1185">Reference proteome</keyword>
<dbReference type="HOGENOM" id="CLU_041457_0_0_1"/>
<feature type="transmembrane region" description="Helical" evidence="2">
    <location>
        <begin position="394"/>
        <end position="419"/>
    </location>
</feature>
<keyword evidence="2" id="KW-1133">Transmembrane helix</keyword>
<evidence type="ECO:0000313" key="4">
    <source>
        <dbReference type="Proteomes" id="UP000007148"/>
    </source>
</evidence>
<evidence type="ECO:0000256" key="2">
    <source>
        <dbReference type="SAM" id="Phobius"/>
    </source>
</evidence>
<evidence type="ECO:0000313" key="3">
    <source>
        <dbReference type="EMBL" id="CCA74901.1"/>
    </source>
</evidence>
<evidence type="ECO:0000256" key="1">
    <source>
        <dbReference type="SAM" id="MobiDB-lite"/>
    </source>
</evidence>
<organism evidence="3 4">
    <name type="scientific">Serendipita indica (strain DSM 11827)</name>
    <name type="common">Root endophyte fungus</name>
    <name type="synonym">Piriformospora indica</name>
    <dbReference type="NCBI Taxonomy" id="1109443"/>
    <lineage>
        <taxon>Eukaryota</taxon>
        <taxon>Fungi</taxon>
        <taxon>Dikarya</taxon>
        <taxon>Basidiomycota</taxon>
        <taxon>Agaricomycotina</taxon>
        <taxon>Agaricomycetes</taxon>
        <taxon>Sebacinales</taxon>
        <taxon>Serendipitaceae</taxon>
        <taxon>Serendipita</taxon>
    </lineage>
</organism>
<feature type="transmembrane region" description="Helical" evidence="2">
    <location>
        <begin position="370"/>
        <end position="388"/>
    </location>
</feature>
<name>G4TUA8_SERID</name>
<feature type="region of interest" description="Disordered" evidence="1">
    <location>
        <begin position="1"/>
        <end position="25"/>
    </location>
</feature>
<keyword evidence="2" id="KW-0812">Transmembrane</keyword>
<protein>
    <submittedName>
        <fullName evidence="3">Uncharacterized protein</fullName>
    </submittedName>
</protein>
<dbReference type="AlphaFoldDB" id="G4TUA8"/>
<reference evidence="3 4" key="1">
    <citation type="journal article" date="2011" name="PLoS Pathog.">
        <title>Endophytic Life Strategies Decoded by Genome and Transcriptome Analyses of the Mutualistic Root Symbiont Piriformospora indica.</title>
        <authorList>
            <person name="Zuccaro A."/>
            <person name="Lahrmann U."/>
            <person name="Guldener U."/>
            <person name="Langen G."/>
            <person name="Pfiffi S."/>
            <person name="Biedenkopf D."/>
            <person name="Wong P."/>
            <person name="Samans B."/>
            <person name="Grimm C."/>
            <person name="Basiewicz M."/>
            <person name="Murat C."/>
            <person name="Martin F."/>
            <person name="Kogel K.H."/>
        </authorList>
    </citation>
    <scope>NUCLEOTIDE SEQUENCE [LARGE SCALE GENOMIC DNA]</scope>
    <source>
        <strain evidence="3 4">DSM 11827</strain>
    </source>
</reference>
<dbReference type="InParanoid" id="G4TUA8"/>
<comment type="caution">
    <text evidence="3">The sequence shown here is derived from an EMBL/GenBank/DDBJ whole genome shotgun (WGS) entry which is preliminary data.</text>
</comment>
<dbReference type="STRING" id="1109443.G4TUA8"/>
<dbReference type="Proteomes" id="UP000007148">
    <property type="component" value="Unassembled WGS sequence"/>
</dbReference>
<feature type="transmembrane region" description="Helical" evidence="2">
    <location>
        <begin position="333"/>
        <end position="358"/>
    </location>
</feature>
<dbReference type="EMBL" id="CAFZ01000370">
    <property type="protein sequence ID" value="CCA74901.1"/>
    <property type="molecule type" value="Genomic_DNA"/>
</dbReference>
<proteinExistence type="predicted"/>
<feature type="transmembrane region" description="Helical" evidence="2">
    <location>
        <begin position="84"/>
        <end position="105"/>
    </location>
</feature>
<accession>G4TUA8</accession>
<dbReference type="eggNOG" id="ENOG502RCU6">
    <property type="taxonomic scope" value="Eukaryota"/>
</dbReference>
<keyword evidence="2" id="KW-0472">Membrane</keyword>
<sequence length="430" mass="47752">MQVSERPQPRPLSVPQRDFISGGGSYDGVSSTYLGDVKSSSAQNTTLDLEEKADARPNPHRKYSRKWFDYAWDQAVQVGRWPRVAYALVGITALGIWVGIMLTFAKEEVRAQRRNSDLNGTKSGFEGETANFQACTLKKFDPLERNLRVSWSLVYVENNTNVVRPSGQTVDDRWQCNLYRDVKAVPEDRLVDPDLLELAGLTQADIQSTYYRIDNVTQPPLATLGMHPFDSVDTNIDFNQAREEDPYAQPLFAYPFDIWQGSIVFALTDRVAAEAVNLTNTGILNLHGAILSDSTLNWRIRLTANNTCEFSAVDAGCELHLDFTGRRPPLVKFAAILAALINWASTIGIFLLTCESVIMRRTYILSDTDILGVCVTALFALPSVRAILPGAPDFGAIIDLIGIIPNIIVVSLCTTAIAFSKLTMRRPKNE</sequence>
<gene>
    <name evidence="3" type="ORF">PIIN_08871</name>
</gene>